<keyword evidence="2" id="KW-1185">Reference proteome</keyword>
<dbReference type="Proteomes" id="UP001576784">
    <property type="component" value="Unassembled WGS sequence"/>
</dbReference>
<reference evidence="1 2" key="1">
    <citation type="submission" date="2024-09" db="EMBL/GenBank/DDBJ databases">
        <title>Floridaenema gen nov. (Aerosakkonemataceae, Aerosakkonematales ord. nov., Cyanobacteria) from benthic tropical and subtropical fresh waters, with the description of four new species.</title>
        <authorList>
            <person name="Moretto J.A."/>
            <person name="Berthold D.E."/>
            <person name="Lefler F.W."/>
            <person name="Huang I.-S."/>
            <person name="Laughinghouse H. IV."/>
        </authorList>
    </citation>
    <scope>NUCLEOTIDE SEQUENCE [LARGE SCALE GENOMIC DNA]</scope>
    <source>
        <strain evidence="1 2">BLCC-F50</strain>
    </source>
</reference>
<comment type="caution">
    <text evidence="1">The sequence shown here is derived from an EMBL/GenBank/DDBJ whole genome shotgun (WGS) entry which is preliminary data.</text>
</comment>
<protein>
    <submittedName>
        <fullName evidence="1">Uncharacterized protein</fullName>
    </submittedName>
</protein>
<accession>A0ABV4XRF7</accession>
<sequence>MLKCDRTIYNSLVWWSDPWNGTRYKMYIEEFLNYWTLFAVYQVRQ</sequence>
<dbReference type="RefSeq" id="WP_413263961.1">
    <property type="nucleotide sequence ID" value="NZ_JBHFNR010000106.1"/>
</dbReference>
<dbReference type="EMBL" id="JBHFNR010000106">
    <property type="protein sequence ID" value="MFB2894313.1"/>
    <property type="molecule type" value="Genomic_DNA"/>
</dbReference>
<organism evidence="1 2">
    <name type="scientific">Floridaenema flaviceps BLCC-F50</name>
    <dbReference type="NCBI Taxonomy" id="3153642"/>
    <lineage>
        <taxon>Bacteria</taxon>
        <taxon>Bacillati</taxon>
        <taxon>Cyanobacteriota</taxon>
        <taxon>Cyanophyceae</taxon>
        <taxon>Oscillatoriophycideae</taxon>
        <taxon>Aerosakkonematales</taxon>
        <taxon>Aerosakkonemataceae</taxon>
        <taxon>Floridanema</taxon>
        <taxon>Floridanema flaviceps</taxon>
    </lineage>
</organism>
<gene>
    <name evidence="1" type="ORF">ACE1CI_15490</name>
</gene>
<evidence type="ECO:0000313" key="2">
    <source>
        <dbReference type="Proteomes" id="UP001576784"/>
    </source>
</evidence>
<proteinExistence type="predicted"/>
<evidence type="ECO:0000313" key="1">
    <source>
        <dbReference type="EMBL" id="MFB2894313.1"/>
    </source>
</evidence>
<name>A0ABV4XRF7_9CYAN</name>